<dbReference type="PANTHER" id="PTHR22912">
    <property type="entry name" value="DISULFIDE OXIDOREDUCTASE"/>
    <property type="match status" value="1"/>
</dbReference>
<evidence type="ECO:0000256" key="2">
    <source>
        <dbReference type="ARBA" id="ARBA00007532"/>
    </source>
</evidence>
<comment type="catalytic activity">
    <reaction evidence="12 16">
        <text>N(6)-[(R)-dihydrolipoyl]-L-lysyl-[protein] + NAD(+) = N(6)-[(R)-lipoyl]-L-lysyl-[protein] + NADH + H(+)</text>
        <dbReference type="Rhea" id="RHEA:15045"/>
        <dbReference type="Rhea" id="RHEA-COMP:10474"/>
        <dbReference type="Rhea" id="RHEA-COMP:10475"/>
        <dbReference type="ChEBI" id="CHEBI:15378"/>
        <dbReference type="ChEBI" id="CHEBI:57540"/>
        <dbReference type="ChEBI" id="CHEBI:57945"/>
        <dbReference type="ChEBI" id="CHEBI:83099"/>
        <dbReference type="ChEBI" id="CHEBI:83100"/>
        <dbReference type="EC" id="1.8.1.4"/>
    </reaction>
</comment>
<keyword evidence="5" id="KW-0963">Cytoplasm</keyword>
<evidence type="ECO:0000256" key="15">
    <source>
        <dbReference type="PIRSR" id="PIRSR000350-4"/>
    </source>
</evidence>
<dbReference type="FunFam" id="3.30.390.30:FF:000001">
    <property type="entry name" value="Dihydrolipoyl dehydrogenase"/>
    <property type="match status" value="1"/>
</dbReference>
<evidence type="ECO:0000256" key="8">
    <source>
        <dbReference type="ARBA" id="ARBA00023002"/>
    </source>
</evidence>
<evidence type="ECO:0000256" key="6">
    <source>
        <dbReference type="ARBA" id="ARBA00022630"/>
    </source>
</evidence>
<evidence type="ECO:0000256" key="1">
    <source>
        <dbReference type="ARBA" id="ARBA00004496"/>
    </source>
</evidence>
<evidence type="ECO:0000256" key="5">
    <source>
        <dbReference type="ARBA" id="ARBA00022490"/>
    </source>
</evidence>
<comment type="caution">
    <text evidence="19">The sequence shown here is derived from an EMBL/GenBank/DDBJ whole genome shotgun (WGS) entry which is preliminary data.</text>
</comment>
<evidence type="ECO:0000259" key="17">
    <source>
        <dbReference type="Pfam" id="PF02852"/>
    </source>
</evidence>
<evidence type="ECO:0000256" key="16">
    <source>
        <dbReference type="RuleBase" id="RU003692"/>
    </source>
</evidence>
<dbReference type="Pfam" id="PF02852">
    <property type="entry name" value="Pyr_redox_dim"/>
    <property type="match status" value="1"/>
</dbReference>
<dbReference type="InterPro" id="IPR016156">
    <property type="entry name" value="FAD/NAD-linked_Rdtase_dimer_sf"/>
</dbReference>
<evidence type="ECO:0000256" key="7">
    <source>
        <dbReference type="ARBA" id="ARBA00022827"/>
    </source>
</evidence>
<evidence type="ECO:0000313" key="19">
    <source>
        <dbReference type="EMBL" id="MBC5722131.1"/>
    </source>
</evidence>
<evidence type="ECO:0000256" key="13">
    <source>
        <dbReference type="PIRSR" id="PIRSR000350-2"/>
    </source>
</evidence>
<evidence type="ECO:0000256" key="11">
    <source>
        <dbReference type="ARBA" id="ARBA00023284"/>
    </source>
</evidence>
<sequence>METFDILVLGGGPGGYSLAIAAAKKGQKVALFEKEHLGGTCLNVGCIPTKYLVDKANAMEKVRSLVDREIFRDAGSFSFRKIQKGKGEVTAKLVGGVQFLLKKCGVTVINGEASLEKNRVVRCGGQEYKGKNVVIATGSVPMTVPIPGHELTIDSTGALNLERLPRRMVVMGGGVIGLELASAFACYGTEITIIEMLPSLLPRDQKEAANMVVSALKKQGIRILTGAKMLRVEKGNGALRAVYELDGKQDSVEADQVLMAVGRRPNLSGIDAEALGLKLSEKKHILVDGAQRTNLKGVYAIGDVAGGIQLAHAAYAEGEAALTHILTGKAPKDRAPVPSCVYTNPCFASVGLNTDSAKEAGFDPALGTFDYSANGMALAEGASGRVFVVADKATKQTLGVTIVGENASELIAFGALAVDKKLTLEEWERMVVAHPSLAEMVREAALDAFGAAVHKA</sequence>
<accession>A0A8J6IZV9</accession>
<feature type="binding site" evidence="14">
    <location>
        <position position="195"/>
    </location>
    <ligand>
        <name>NAD(+)</name>
        <dbReference type="ChEBI" id="CHEBI:57540"/>
    </ligand>
</feature>
<dbReference type="InterPro" id="IPR023753">
    <property type="entry name" value="FAD/NAD-binding_dom"/>
</dbReference>
<dbReference type="InterPro" id="IPR050151">
    <property type="entry name" value="Class-I_Pyr_Nuc-Dis_Oxidored"/>
</dbReference>
<feature type="binding site" evidence="14">
    <location>
        <position position="303"/>
    </location>
    <ligand>
        <name>FAD</name>
        <dbReference type="ChEBI" id="CHEBI:57692"/>
    </ligand>
</feature>
<feature type="active site" description="Proton acceptor" evidence="13">
    <location>
        <position position="434"/>
    </location>
</feature>
<keyword evidence="10" id="KW-1015">Disulfide bond</keyword>
<evidence type="ECO:0000259" key="18">
    <source>
        <dbReference type="Pfam" id="PF07992"/>
    </source>
</evidence>
<comment type="subcellular location">
    <subcellularLocation>
        <location evidence="1">Cytoplasm</location>
    </subcellularLocation>
</comment>
<evidence type="ECO:0000313" key="20">
    <source>
        <dbReference type="Proteomes" id="UP000628736"/>
    </source>
</evidence>
<dbReference type="InterPro" id="IPR004099">
    <property type="entry name" value="Pyr_nucl-diS_OxRdtase_dimer"/>
</dbReference>
<dbReference type="RefSeq" id="WP_147572863.1">
    <property type="nucleotide sequence ID" value="NZ_JACOPO010000002.1"/>
</dbReference>
<dbReference type="InterPro" id="IPR001100">
    <property type="entry name" value="Pyr_nuc-diS_OxRdtase"/>
</dbReference>
<dbReference type="SUPFAM" id="SSF55424">
    <property type="entry name" value="FAD/NAD-linked reductases, dimerisation (C-terminal) domain"/>
    <property type="match status" value="1"/>
</dbReference>
<evidence type="ECO:0000256" key="10">
    <source>
        <dbReference type="ARBA" id="ARBA00023157"/>
    </source>
</evidence>
<dbReference type="GO" id="GO:0005737">
    <property type="term" value="C:cytoplasm"/>
    <property type="evidence" value="ECO:0007669"/>
    <property type="project" value="UniProtKB-SubCell"/>
</dbReference>
<proteinExistence type="inferred from homology"/>
<feature type="binding site" evidence="14">
    <location>
        <position position="262"/>
    </location>
    <ligand>
        <name>NAD(+)</name>
        <dbReference type="ChEBI" id="CHEBI:57540"/>
    </ligand>
</feature>
<dbReference type="GO" id="GO:0006103">
    <property type="term" value="P:2-oxoglutarate metabolic process"/>
    <property type="evidence" value="ECO:0007669"/>
    <property type="project" value="TreeGrafter"/>
</dbReference>
<organism evidence="19 20">
    <name type="scientific">Flintibacter hominis</name>
    <dbReference type="NCBI Taxonomy" id="2763048"/>
    <lineage>
        <taxon>Bacteria</taxon>
        <taxon>Bacillati</taxon>
        <taxon>Bacillota</taxon>
        <taxon>Clostridia</taxon>
        <taxon>Eubacteriales</taxon>
        <taxon>Flintibacter</taxon>
    </lineage>
</organism>
<keyword evidence="11 16" id="KW-0676">Redox-active center</keyword>
<dbReference type="Proteomes" id="UP000628736">
    <property type="component" value="Unassembled WGS sequence"/>
</dbReference>
<keyword evidence="8 16" id="KW-0560">Oxidoreductase</keyword>
<keyword evidence="20" id="KW-1185">Reference proteome</keyword>
<keyword evidence="14" id="KW-0547">Nucleotide-binding</keyword>
<dbReference type="GO" id="GO:0004148">
    <property type="term" value="F:dihydrolipoyl dehydrogenase (NADH) activity"/>
    <property type="evidence" value="ECO:0007669"/>
    <property type="project" value="UniProtKB-EC"/>
</dbReference>
<dbReference type="GO" id="GO:0050660">
    <property type="term" value="F:flavin adenine dinucleotide binding"/>
    <property type="evidence" value="ECO:0007669"/>
    <property type="project" value="InterPro"/>
</dbReference>
<dbReference type="InterPro" id="IPR006258">
    <property type="entry name" value="Lipoamide_DH"/>
</dbReference>
<dbReference type="PRINTS" id="PR00368">
    <property type="entry name" value="FADPNR"/>
</dbReference>
<reference evidence="19" key="1">
    <citation type="submission" date="2020-08" db="EMBL/GenBank/DDBJ databases">
        <title>Genome public.</title>
        <authorList>
            <person name="Liu C."/>
            <person name="Sun Q."/>
        </authorList>
    </citation>
    <scope>NUCLEOTIDE SEQUENCE</scope>
    <source>
        <strain evidence="19">NSJ-23</strain>
    </source>
</reference>
<dbReference type="PANTHER" id="PTHR22912:SF217">
    <property type="entry name" value="DIHYDROLIPOYL DEHYDROGENASE"/>
    <property type="match status" value="1"/>
</dbReference>
<evidence type="ECO:0000256" key="12">
    <source>
        <dbReference type="ARBA" id="ARBA00049187"/>
    </source>
</evidence>
<dbReference type="Gene3D" id="3.30.390.30">
    <property type="match status" value="1"/>
</dbReference>
<keyword evidence="6 16" id="KW-0285">Flavoprotein</keyword>
<gene>
    <name evidence="19" type="primary">lpdA</name>
    <name evidence="19" type="ORF">H8S11_04785</name>
</gene>
<dbReference type="Gene3D" id="3.50.50.60">
    <property type="entry name" value="FAD/NAD(P)-binding domain"/>
    <property type="match status" value="2"/>
</dbReference>
<feature type="binding site" evidence="14">
    <location>
        <begin position="172"/>
        <end position="179"/>
    </location>
    <ligand>
        <name>NAD(+)</name>
        <dbReference type="ChEBI" id="CHEBI:57540"/>
    </ligand>
</feature>
<dbReference type="InterPro" id="IPR012999">
    <property type="entry name" value="Pyr_OxRdtase_I_AS"/>
</dbReference>
<dbReference type="NCBIfam" id="TIGR01350">
    <property type="entry name" value="lipoamide_DH"/>
    <property type="match status" value="1"/>
</dbReference>
<dbReference type="PRINTS" id="PR00411">
    <property type="entry name" value="PNDRDTASEI"/>
</dbReference>
<feature type="disulfide bond" description="Redox-active" evidence="15">
    <location>
        <begin position="41"/>
        <end position="46"/>
    </location>
</feature>
<dbReference type="SUPFAM" id="SSF51905">
    <property type="entry name" value="FAD/NAD(P)-binding domain"/>
    <property type="match status" value="1"/>
</dbReference>
<dbReference type="EC" id="1.8.1.4" evidence="3 16"/>
<protein>
    <recommendedName>
        <fullName evidence="4 16">Dihydrolipoyl dehydrogenase</fullName>
        <ecNumber evidence="3 16">1.8.1.4</ecNumber>
    </recommendedName>
</protein>
<dbReference type="PROSITE" id="PS00076">
    <property type="entry name" value="PYRIDINE_REDOX_1"/>
    <property type="match status" value="1"/>
</dbReference>
<dbReference type="PIRSF" id="PIRSF000350">
    <property type="entry name" value="Mercury_reductase_MerA"/>
    <property type="match status" value="1"/>
</dbReference>
<evidence type="ECO:0000256" key="9">
    <source>
        <dbReference type="ARBA" id="ARBA00023027"/>
    </source>
</evidence>
<feature type="domain" description="Pyridine nucleotide-disulphide oxidoreductase dimerisation" evidence="17">
    <location>
        <begin position="337"/>
        <end position="445"/>
    </location>
</feature>
<feature type="domain" description="FAD/NAD(P)-binding" evidence="18">
    <location>
        <begin position="4"/>
        <end position="318"/>
    </location>
</feature>
<comment type="cofactor">
    <cofactor evidence="14 16">
        <name>FAD</name>
        <dbReference type="ChEBI" id="CHEBI:57692"/>
    </cofactor>
    <text evidence="14 16">Binds 1 FAD per subunit.</text>
</comment>
<name>A0A8J6IZV9_9FIRM</name>
<keyword evidence="7 14" id="KW-0274">FAD</keyword>
<feature type="binding site" evidence="14">
    <location>
        <begin position="137"/>
        <end position="139"/>
    </location>
    <ligand>
        <name>FAD</name>
        <dbReference type="ChEBI" id="CHEBI:57692"/>
    </ligand>
</feature>
<evidence type="ECO:0000256" key="3">
    <source>
        <dbReference type="ARBA" id="ARBA00012608"/>
    </source>
</evidence>
<dbReference type="AlphaFoldDB" id="A0A8J6IZV9"/>
<comment type="similarity">
    <text evidence="2 16">Belongs to the class-I pyridine nucleotide-disulfide oxidoreductase family.</text>
</comment>
<dbReference type="Pfam" id="PF07992">
    <property type="entry name" value="Pyr_redox_2"/>
    <property type="match status" value="1"/>
</dbReference>
<evidence type="ECO:0000256" key="4">
    <source>
        <dbReference type="ARBA" id="ARBA00016961"/>
    </source>
</evidence>
<dbReference type="InterPro" id="IPR036188">
    <property type="entry name" value="FAD/NAD-bd_sf"/>
</dbReference>
<feature type="binding site" evidence="14">
    <location>
        <position position="50"/>
    </location>
    <ligand>
        <name>FAD</name>
        <dbReference type="ChEBI" id="CHEBI:57692"/>
    </ligand>
</feature>
<keyword evidence="9 14" id="KW-0520">NAD</keyword>
<dbReference type="EMBL" id="JACOPO010000002">
    <property type="protein sequence ID" value="MBC5722131.1"/>
    <property type="molecule type" value="Genomic_DNA"/>
</dbReference>
<evidence type="ECO:0000256" key="14">
    <source>
        <dbReference type="PIRSR" id="PIRSR000350-3"/>
    </source>
</evidence>
<comment type="miscellaneous">
    <text evidence="16">The active site is a redox-active disulfide bond.</text>
</comment>